<comment type="subcellular location">
    <subcellularLocation>
        <location evidence="1">Membrane</location>
    </subcellularLocation>
</comment>
<dbReference type="Pfam" id="PF01094">
    <property type="entry name" value="ANF_receptor"/>
    <property type="match status" value="1"/>
</dbReference>
<dbReference type="Gene3D" id="3.40.50.2300">
    <property type="match status" value="2"/>
</dbReference>
<dbReference type="AlphaFoldDB" id="A0A8C9FUH9"/>
<name>A0A8C9FUH9_PAVCR</name>
<keyword evidence="3 5" id="KW-1133">Transmembrane helix</keyword>
<keyword evidence="2 5" id="KW-0812">Transmembrane</keyword>
<keyword evidence="8" id="KW-1185">Reference proteome</keyword>
<keyword evidence="4 5" id="KW-0472">Membrane</keyword>
<evidence type="ECO:0000313" key="7">
    <source>
        <dbReference type="Ensembl" id="ENSPSTP00000018195.1"/>
    </source>
</evidence>
<dbReference type="Proteomes" id="UP000694428">
    <property type="component" value="Unplaced"/>
</dbReference>
<dbReference type="Ensembl" id="ENSPSTT00000019063.1">
    <property type="protein sequence ID" value="ENSPSTP00000018195.1"/>
    <property type="gene ID" value="ENSPSTG00000013047.1"/>
</dbReference>
<feature type="transmembrane region" description="Helical" evidence="5">
    <location>
        <begin position="221"/>
        <end position="239"/>
    </location>
</feature>
<dbReference type="InterPro" id="IPR028082">
    <property type="entry name" value="Peripla_BP_I"/>
</dbReference>
<dbReference type="GO" id="GO:0016020">
    <property type="term" value="C:membrane"/>
    <property type="evidence" value="ECO:0007669"/>
    <property type="project" value="UniProtKB-SubCell"/>
</dbReference>
<evidence type="ECO:0000256" key="1">
    <source>
        <dbReference type="ARBA" id="ARBA00004370"/>
    </source>
</evidence>
<organism evidence="7 8">
    <name type="scientific">Pavo cristatus</name>
    <name type="common">Indian peafowl</name>
    <name type="synonym">Blue peafowl</name>
    <dbReference type="NCBI Taxonomy" id="9049"/>
    <lineage>
        <taxon>Eukaryota</taxon>
        <taxon>Metazoa</taxon>
        <taxon>Chordata</taxon>
        <taxon>Craniata</taxon>
        <taxon>Vertebrata</taxon>
        <taxon>Euteleostomi</taxon>
        <taxon>Archelosauria</taxon>
        <taxon>Archosauria</taxon>
        <taxon>Dinosauria</taxon>
        <taxon>Saurischia</taxon>
        <taxon>Theropoda</taxon>
        <taxon>Coelurosauria</taxon>
        <taxon>Aves</taxon>
        <taxon>Neognathae</taxon>
        <taxon>Galloanserae</taxon>
        <taxon>Galliformes</taxon>
        <taxon>Phasianidae</taxon>
        <taxon>Phasianinae</taxon>
        <taxon>Pavo</taxon>
    </lineage>
</organism>
<feature type="transmembrane region" description="Helical" evidence="5">
    <location>
        <begin position="15"/>
        <end position="35"/>
    </location>
</feature>
<dbReference type="InterPro" id="IPR001828">
    <property type="entry name" value="ANF_lig-bd_rcpt"/>
</dbReference>
<dbReference type="FunFam" id="3.40.50.2300:FF:000004">
    <property type="entry name" value="Glutamate receptor, ionotropic, AMPA 2"/>
    <property type="match status" value="1"/>
</dbReference>
<accession>A0A8C9FUH9</accession>
<dbReference type="SUPFAM" id="SSF53822">
    <property type="entry name" value="Periplasmic binding protein-like I"/>
    <property type="match status" value="1"/>
</dbReference>
<reference evidence="7" key="1">
    <citation type="submission" date="2025-08" db="UniProtKB">
        <authorList>
            <consortium name="Ensembl"/>
        </authorList>
    </citation>
    <scope>IDENTIFICATION</scope>
</reference>
<evidence type="ECO:0000256" key="3">
    <source>
        <dbReference type="ARBA" id="ARBA00022989"/>
    </source>
</evidence>
<evidence type="ECO:0000256" key="2">
    <source>
        <dbReference type="ARBA" id="ARBA00022692"/>
    </source>
</evidence>
<proteinExistence type="predicted"/>
<reference evidence="7" key="2">
    <citation type="submission" date="2025-09" db="UniProtKB">
        <authorList>
            <consortium name="Ensembl"/>
        </authorList>
    </citation>
    <scope>IDENTIFICATION</scope>
</reference>
<evidence type="ECO:0000259" key="6">
    <source>
        <dbReference type="Pfam" id="PF01094"/>
    </source>
</evidence>
<evidence type="ECO:0000256" key="5">
    <source>
        <dbReference type="SAM" id="Phobius"/>
    </source>
</evidence>
<sequence length="279" mass="31774">EIAIGASEKITTPKFALELVVLYPFLLGYSILQAIMEKAGQNSWQVSAICVENFNDASYRRLLEDLDRRQEKKFVIDCEIERLQNLLEQIVSVGKHVKGYHYIVANLGFKDISLERFMHGGANVTGFQLVDFSTPMVTKLMQRWKKLDQREYPGSETPPKYTSALTYDGVLVMAETFRNLRRQKIDISRRGNAGDCLANPAAPWGQGIDMERTLKQVRVDFILLLAVNYIPFILQVGYWNDMDKLVLIQHEPTLGNDTSAMENRTVVVTTILVRILLNS</sequence>
<feature type="domain" description="Receptor ligand binding region" evidence="6">
    <location>
        <begin position="27"/>
        <end position="219"/>
    </location>
</feature>
<protein>
    <recommendedName>
        <fullName evidence="6">Receptor ligand binding region domain-containing protein</fullName>
    </recommendedName>
</protein>
<evidence type="ECO:0000313" key="8">
    <source>
        <dbReference type="Proteomes" id="UP000694428"/>
    </source>
</evidence>
<evidence type="ECO:0000256" key="4">
    <source>
        <dbReference type="ARBA" id="ARBA00023136"/>
    </source>
</evidence>